<dbReference type="GO" id="GO:0006355">
    <property type="term" value="P:regulation of DNA-templated transcription"/>
    <property type="evidence" value="ECO:0007669"/>
    <property type="project" value="UniProtKB-ARBA"/>
</dbReference>
<dbReference type="GO" id="GO:0043200">
    <property type="term" value="P:response to amino acid"/>
    <property type="evidence" value="ECO:0007669"/>
    <property type="project" value="TreeGrafter"/>
</dbReference>
<dbReference type="GO" id="GO:0043565">
    <property type="term" value="F:sequence-specific DNA binding"/>
    <property type="evidence" value="ECO:0007669"/>
    <property type="project" value="InterPro"/>
</dbReference>
<accession>A0A154L578</accession>
<dbReference type="InterPro" id="IPR000485">
    <property type="entry name" value="AsnC-type_HTH_dom"/>
</dbReference>
<dbReference type="PROSITE" id="PS00519">
    <property type="entry name" value="HTH_ASNC_1"/>
    <property type="match status" value="1"/>
</dbReference>
<dbReference type="GO" id="GO:0005829">
    <property type="term" value="C:cytosol"/>
    <property type="evidence" value="ECO:0007669"/>
    <property type="project" value="TreeGrafter"/>
</dbReference>
<dbReference type="Pfam" id="PF13412">
    <property type="entry name" value="HTH_24"/>
    <property type="match status" value="1"/>
</dbReference>
<keyword evidence="1" id="KW-0805">Transcription regulation</keyword>
<evidence type="ECO:0000256" key="1">
    <source>
        <dbReference type="ARBA" id="ARBA00023015"/>
    </source>
</evidence>
<dbReference type="SUPFAM" id="SSF54909">
    <property type="entry name" value="Dimeric alpha+beta barrel"/>
    <property type="match status" value="1"/>
</dbReference>
<dbReference type="InterPro" id="IPR019887">
    <property type="entry name" value="Tscrpt_reg_AsnC/Lrp_C"/>
</dbReference>
<dbReference type="InterPro" id="IPR036388">
    <property type="entry name" value="WH-like_DNA-bd_sf"/>
</dbReference>
<feature type="domain" description="HTH asnC-type" evidence="4">
    <location>
        <begin position="3"/>
        <end position="64"/>
    </location>
</feature>
<dbReference type="Gene3D" id="1.10.10.10">
    <property type="entry name" value="Winged helix-like DNA-binding domain superfamily/Winged helix DNA-binding domain"/>
    <property type="match status" value="1"/>
</dbReference>
<protein>
    <submittedName>
        <fullName evidence="5">AsnC family transcriptional regulator</fullName>
    </submittedName>
</protein>
<dbReference type="FunFam" id="1.10.10.10:FF:000186">
    <property type="entry name" value="AsnC family transcriptional regulator"/>
    <property type="match status" value="1"/>
</dbReference>
<dbReference type="CDD" id="cd00090">
    <property type="entry name" value="HTH_ARSR"/>
    <property type="match status" value="1"/>
</dbReference>
<evidence type="ECO:0000256" key="2">
    <source>
        <dbReference type="ARBA" id="ARBA00023125"/>
    </source>
</evidence>
<reference evidence="5 6" key="1">
    <citation type="submission" date="2015-12" db="EMBL/GenBank/DDBJ databases">
        <title>Genome sequence of Thalassospira lucentensis MCCC 1A02072.</title>
        <authorList>
            <person name="Lu L."/>
            <person name="Lai Q."/>
            <person name="Shao Z."/>
            <person name="Qian P."/>
        </authorList>
    </citation>
    <scope>NUCLEOTIDE SEQUENCE [LARGE SCALE GENOMIC DNA]</scope>
    <source>
        <strain evidence="5 6">MCCC 1A02072</strain>
    </source>
</reference>
<dbReference type="Proteomes" id="UP000076335">
    <property type="component" value="Unassembled WGS sequence"/>
</dbReference>
<sequence length="152" mass="17369">MQMDERDRMILRLLQRDGRISNAELAEKVNLSASACLRRVRLLEEAGLIDRYTMLLNPARIGKPGNAFVNISIARQTREALETFEKEIQSVPEVVECYLLAGQSDYLVHVVYSNTADYERIHSEVLTQLPGVERVQTIITLREVKRTTELPV</sequence>
<dbReference type="AlphaFoldDB" id="A0A154L578"/>
<dbReference type="InterPro" id="IPR019885">
    <property type="entry name" value="Tscrpt_reg_HTH_AsnC-type_CS"/>
</dbReference>
<dbReference type="SUPFAM" id="SSF46785">
    <property type="entry name" value="Winged helix' DNA-binding domain"/>
    <property type="match status" value="1"/>
</dbReference>
<dbReference type="InterPro" id="IPR036390">
    <property type="entry name" value="WH_DNA-bd_sf"/>
</dbReference>
<keyword evidence="2" id="KW-0238">DNA-binding</keyword>
<organism evidence="5 6">
    <name type="scientific">Thalassospira lucentensis</name>
    <dbReference type="NCBI Taxonomy" id="168935"/>
    <lineage>
        <taxon>Bacteria</taxon>
        <taxon>Pseudomonadati</taxon>
        <taxon>Pseudomonadota</taxon>
        <taxon>Alphaproteobacteria</taxon>
        <taxon>Rhodospirillales</taxon>
        <taxon>Thalassospiraceae</taxon>
        <taxon>Thalassospira</taxon>
    </lineage>
</organism>
<gene>
    <name evidence="5" type="ORF">AUP42_00540</name>
</gene>
<dbReference type="InterPro" id="IPR011991">
    <property type="entry name" value="ArsR-like_HTH"/>
</dbReference>
<comment type="caution">
    <text evidence="5">The sequence shown here is derived from an EMBL/GenBank/DDBJ whole genome shotgun (WGS) entry which is preliminary data.</text>
</comment>
<dbReference type="PANTHER" id="PTHR30154:SF34">
    <property type="entry name" value="TRANSCRIPTIONAL REGULATOR AZLB"/>
    <property type="match status" value="1"/>
</dbReference>
<dbReference type="PRINTS" id="PR00033">
    <property type="entry name" value="HTHASNC"/>
</dbReference>
<dbReference type="InterPro" id="IPR011008">
    <property type="entry name" value="Dimeric_a/b-barrel"/>
</dbReference>
<evidence type="ECO:0000313" key="5">
    <source>
        <dbReference type="EMBL" id="KZB64437.1"/>
    </source>
</evidence>
<evidence type="ECO:0000259" key="4">
    <source>
        <dbReference type="PROSITE" id="PS50956"/>
    </source>
</evidence>
<dbReference type="Pfam" id="PF01037">
    <property type="entry name" value="AsnC_trans_reg"/>
    <property type="match status" value="1"/>
</dbReference>
<proteinExistence type="predicted"/>
<dbReference type="GeneID" id="31927134"/>
<dbReference type="RefSeq" id="WP_007092109.1">
    <property type="nucleotide sequence ID" value="NZ_CP136684.1"/>
</dbReference>
<dbReference type="Gene3D" id="3.30.70.920">
    <property type="match status" value="1"/>
</dbReference>
<evidence type="ECO:0000256" key="3">
    <source>
        <dbReference type="ARBA" id="ARBA00023163"/>
    </source>
</evidence>
<evidence type="ECO:0000313" key="6">
    <source>
        <dbReference type="Proteomes" id="UP000076335"/>
    </source>
</evidence>
<dbReference type="PANTHER" id="PTHR30154">
    <property type="entry name" value="LEUCINE-RESPONSIVE REGULATORY PROTEIN"/>
    <property type="match status" value="1"/>
</dbReference>
<dbReference type="InterPro" id="IPR019888">
    <property type="entry name" value="Tscrpt_reg_AsnC-like"/>
</dbReference>
<dbReference type="OrthoDB" id="9813313at2"/>
<dbReference type="PROSITE" id="PS50956">
    <property type="entry name" value="HTH_ASNC_2"/>
    <property type="match status" value="1"/>
</dbReference>
<dbReference type="SMART" id="SM00344">
    <property type="entry name" value="HTH_ASNC"/>
    <property type="match status" value="1"/>
</dbReference>
<dbReference type="EMBL" id="LPVY01000012">
    <property type="protein sequence ID" value="KZB64437.1"/>
    <property type="molecule type" value="Genomic_DNA"/>
</dbReference>
<keyword evidence="3" id="KW-0804">Transcription</keyword>
<name>A0A154L578_9PROT</name>